<reference evidence="1" key="2">
    <citation type="journal article" date="2015" name="Fish Shellfish Immunol.">
        <title>Early steps in the European eel (Anguilla anguilla)-Vibrio vulnificus interaction in the gills: Role of the RtxA13 toxin.</title>
        <authorList>
            <person name="Callol A."/>
            <person name="Pajuelo D."/>
            <person name="Ebbesson L."/>
            <person name="Teles M."/>
            <person name="MacKenzie S."/>
            <person name="Amaro C."/>
        </authorList>
    </citation>
    <scope>NUCLEOTIDE SEQUENCE</scope>
</reference>
<sequence length="46" mass="5286">MALHTNKVAQNVCLVYVFVIPVRDFCRAVCFHASIFESRFNTVLII</sequence>
<dbReference type="EMBL" id="GBXM01035632">
    <property type="protein sequence ID" value="JAH72945.1"/>
    <property type="molecule type" value="Transcribed_RNA"/>
</dbReference>
<accession>A0A0E9V672</accession>
<reference evidence="1" key="1">
    <citation type="submission" date="2014-11" db="EMBL/GenBank/DDBJ databases">
        <authorList>
            <person name="Amaro Gonzalez C."/>
        </authorList>
    </citation>
    <scope>NUCLEOTIDE SEQUENCE</scope>
</reference>
<dbReference type="AlphaFoldDB" id="A0A0E9V672"/>
<name>A0A0E9V672_ANGAN</name>
<evidence type="ECO:0000313" key="1">
    <source>
        <dbReference type="EMBL" id="JAH72945.1"/>
    </source>
</evidence>
<organism evidence="1">
    <name type="scientific">Anguilla anguilla</name>
    <name type="common">European freshwater eel</name>
    <name type="synonym">Muraena anguilla</name>
    <dbReference type="NCBI Taxonomy" id="7936"/>
    <lineage>
        <taxon>Eukaryota</taxon>
        <taxon>Metazoa</taxon>
        <taxon>Chordata</taxon>
        <taxon>Craniata</taxon>
        <taxon>Vertebrata</taxon>
        <taxon>Euteleostomi</taxon>
        <taxon>Actinopterygii</taxon>
        <taxon>Neopterygii</taxon>
        <taxon>Teleostei</taxon>
        <taxon>Anguilliformes</taxon>
        <taxon>Anguillidae</taxon>
        <taxon>Anguilla</taxon>
    </lineage>
</organism>
<proteinExistence type="predicted"/>
<protein>
    <submittedName>
        <fullName evidence="1">Uncharacterized protein</fullName>
    </submittedName>
</protein>